<gene>
    <name evidence="1" type="ORF">DNH61_09745</name>
</gene>
<keyword evidence="2" id="KW-1185">Reference proteome</keyword>
<sequence>MSLFKKIMASVGVGSARVDTILDAPSGSVRAGEELTGKVIVKGGSTAQQINEIQLQLVTTYTRETNDQTVRERGTIGKFALNEAFTIQENETREIPFSFVVPYVTPITAGKTRIWVQTGLDIASALDASDDDVIEVEPTYLAAHVLDALTYLGFRMREADCKYDPRSRFGYKFFQEFEYAPGPQFRGLDELELIFKPHPDYVEVFMEIDRKARGLAKLFDLDETRVQFRIYPEDVSGGIEPLAHKLDQLIRNYM</sequence>
<dbReference type="OrthoDB" id="2351239at2"/>
<evidence type="ECO:0000313" key="2">
    <source>
        <dbReference type="Proteomes" id="UP000249522"/>
    </source>
</evidence>
<dbReference type="AlphaFoldDB" id="A0A2W1L7N6"/>
<dbReference type="InterPro" id="IPR009776">
    <property type="entry name" value="Spore_0_M"/>
</dbReference>
<dbReference type="EMBL" id="QKRB01000042">
    <property type="protein sequence ID" value="PZD96178.1"/>
    <property type="molecule type" value="Genomic_DNA"/>
</dbReference>
<evidence type="ECO:0000313" key="1">
    <source>
        <dbReference type="EMBL" id="PZD96178.1"/>
    </source>
</evidence>
<proteinExistence type="predicted"/>
<accession>A0A2W1L7N6</accession>
<dbReference type="PANTHER" id="PTHR40053:SF1">
    <property type="entry name" value="SPORULATION-CONTROL PROTEIN SPO0M"/>
    <property type="match status" value="1"/>
</dbReference>
<dbReference type="Proteomes" id="UP000249522">
    <property type="component" value="Unassembled WGS sequence"/>
</dbReference>
<organism evidence="1 2">
    <name type="scientific">Paenibacillus sambharensis</name>
    <dbReference type="NCBI Taxonomy" id="1803190"/>
    <lineage>
        <taxon>Bacteria</taxon>
        <taxon>Bacillati</taxon>
        <taxon>Bacillota</taxon>
        <taxon>Bacilli</taxon>
        <taxon>Bacillales</taxon>
        <taxon>Paenibacillaceae</taxon>
        <taxon>Paenibacillus</taxon>
    </lineage>
</organism>
<protein>
    <submittedName>
        <fullName evidence="1">Sporulation protein SpoOM</fullName>
    </submittedName>
</protein>
<dbReference type="RefSeq" id="WP_111146466.1">
    <property type="nucleotide sequence ID" value="NZ_QKRB01000042.1"/>
</dbReference>
<comment type="caution">
    <text evidence="1">The sequence shown here is derived from an EMBL/GenBank/DDBJ whole genome shotgun (WGS) entry which is preliminary data.</text>
</comment>
<dbReference type="PANTHER" id="PTHR40053">
    <property type="entry name" value="SPORULATION-CONTROL PROTEIN SPO0M"/>
    <property type="match status" value="1"/>
</dbReference>
<reference evidence="1 2" key="1">
    <citation type="submission" date="2018-06" db="EMBL/GenBank/DDBJ databases">
        <title>Paenibacillus imtechensis sp. nov.</title>
        <authorList>
            <person name="Pinnaka A.K."/>
            <person name="Singh H."/>
            <person name="Kaur M."/>
        </authorList>
    </citation>
    <scope>NUCLEOTIDE SEQUENCE [LARGE SCALE GENOMIC DNA]</scope>
    <source>
        <strain evidence="1 2">SMB1</strain>
    </source>
</reference>
<dbReference type="Pfam" id="PF07070">
    <property type="entry name" value="Spo0M"/>
    <property type="match status" value="1"/>
</dbReference>
<name>A0A2W1L7N6_9BACL</name>